<dbReference type="GO" id="GO:0019877">
    <property type="term" value="P:diaminopimelate biosynthetic process"/>
    <property type="evidence" value="ECO:0007669"/>
    <property type="project" value="UniProtKB-ARBA"/>
</dbReference>
<feature type="binding site" evidence="2">
    <location>
        <position position="106"/>
    </location>
    <ligand>
        <name>Mn(2+)</name>
        <dbReference type="ChEBI" id="CHEBI:29035"/>
        <label>2</label>
    </ligand>
</feature>
<dbReference type="InterPro" id="IPR011650">
    <property type="entry name" value="Peptidase_M20_dimer"/>
</dbReference>
<dbReference type="InterPro" id="IPR002933">
    <property type="entry name" value="Peptidase_M20"/>
</dbReference>
<keyword evidence="1 4" id="KW-0378">Hydrolase</keyword>
<name>A0A6G8IC80_9BURK</name>
<keyword evidence="5" id="KW-1185">Reference proteome</keyword>
<keyword evidence="2" id="KW-0464">Manganese</keyword>
<comment type="cofactor">
    <cofactor evidence="2">
        <name>Mn(2+)</name>
        <dbReference type="ChEBI" id="CHEBI:29035"/>
    </cofactor>
    <text evidence="2">The Mn(2+) ion enhances activity.</text>
</comment>
<dbReference type="NCBIfam" id="TIGR01891">
    <property type="entry name" value="amidohydrolases"/>
    <property type="match status" value="1"/>
</dbReference>
<feature type="binding site" evidence="2">
    <location>
        <position position="139"/>
    </location>
    <ligand>
        <name>Mn(2+)</name>
        <dbReference type="ChEBI" id="CHEBI:29035"/>
        <label>2</label>
    </ligand>
</feature>
<dbReference type="Gene3D" id="3.30.70.360">
    <property type="match status" value="1"/>
</dbReference>
<gene>
    <name evidence="4" type="ORF">G9Q37_00650</name>
</gene>
<evidence type="ECO:0000256" key="2">
    <source>
        <dbReference type="PIRSR" id="PIRSR005962-1"/>
    </source>
</evidence>
<organism evidence="4 5">
    <name type="scientific">Hydrogenophaga crocea</name>
    <dbReference type="NCBI Taxonomy" id="2716225"/>
    <lineage>
        <taxon>Bacteria</taxon>
        <taxon>Pseudomonadati</taxon>
        <taxon>Pseudomonadota</taxon>
        <taxon>Betaproteobacteria</taxon>
        <taxon>Burkholderiales</taxon>
        <taxon>Comamonadaceae</taxon>
        <taxon>Hydrogenophaga</taxon>
    </lineage>
</organism>
<proteinExistence type="predicted"/>
<dbReference type="PIRSF" id="PIRSF005962">
    <property type="entry name" value="Pept_M20D_amidohydro"/>
    <property type="match status" value="1"/>
</dbReference>
<dbReference type="KEGG" id="hcz:G9Q37_00650"/>
<dbReference type="SUPFAM" id="SSF53187">
    <property type="entry name" value="Zn-dependent exopeptidases"/>
    <property type="match status" value="1"/>
</dbReference>
<keyword evidence="2" id="KW-0479">Metal-binding</keyword>
<feature type="binding site" evidence="2">
    <location>
        <position position="364"/>
    </location>
    <ligand>
        <name>Mn(2+)</name>
        <dbReference type="ChEBI" id="CHEBI:29035"/>
        <label>2</label>
    </ligand>
</feature>
<feature type="binding site" evidence="2">
    <location>
        <position position="104"/>
    </location>
    <ligand>
        <name>Mn(2+)</name>
        <dbReference type="ChEBI" id="CHEBI:29035"/>
        <label>2</label>
    </ligand>
</feature>
<evidence type="ECO:0000256" key="1">
    <source>
        <dbReference type="ARBA" id="ARBA00022801"/>
    </source>
</evidence>
<dbReference type="InterPro" id="IPR017439">
    <property type="entry name" value="Amidohydrolase"/>
</dbReference>
<dbReference type="GO" id="GO:0050118">
    <property type="term" value="F:N-acetyldiaminopimelate deacetylase activity"/>
    <property type="evidence" value="ECO:0007669"/>
    <property type="project" value="UniProtKB-ARBA"/>
</dbReference>
<evidence type="ECO:0000313" key="5">
    <source>
        <dbReference type="Proteomes" id="UP000503162"/>
    </source>
</evidence>
<sequence>MTNLIESISAYQDELVAIRQDFHKNPELGFEEHRTAARIAAYLNALGIPTHTGIGRTGVVGVIEGRSTTSGASVGLRADMDALPIIELGQAPYKSCVPGRMHGCGHDGHCAILLGTARYLSQTRRFNGTVYLFFQPGEEGHAGAREMIQEGLFERFPAQRVFALHNWPSLPAGHVGLNEGPMMAAIDRIHIRVQGKGGHGAHPHQAIDPILVASQIVSTVHTIVSRSVNPADSAVVSFQSIQAGSPDALSVIPDGATLDGMVKWFKPQVQDVVRRRLHEVVSAVAAAHGAHAELRYDELYPPTINTPGEARLLASVAQRLLGHDKVDAQMEPSMGSEDFAFMLQQRPGAYFRLGQGMQEGRFLHHPMYDFNDTTIPVGSALFSALVEEAMPL</sequence>
<dbReference type="EMBL" id="CP049989">
    <property type="protein sequence ID" value="QIM50743.1"/>
    <property type="molecule type" value="Genomic_DNA"/>
</dbReference>
<evidence type="ECO:0000259" key="3">
    <source>
        <dbReference type="Pfam" id="PF07687"/>
    </source>
</evidence>
<reference evidence="4 5" key="1">
    <citation type="submission" date="2020-03" db="EMBL/GenBank/DDBJ databases">
        <title>Hydrogenophaga sp. nov. isolated from cyanobacterial mat.</title>
        <authorList>
            <person name="Thorat V."/>
            <person name="Kirdat K."/>
            <person name="Tiwarekar B."/>
            <person name="Costa E.D."/>
            <person name="Yadav A."/>
        </authorList>
    </citation>
    <scope>NUCLEOTIDE SEQUENCE [LARGE SCALE GENOMIC DNA]</scope>
    <source>
        <strain evidence="4 5">BA0156</strain>
    </source>
</reference>
<protein>
    <submittedName>
        <fullName evidence="4">Amidohydrolase</fullName>
    </submittedName>
</protein>
<feature type="binding site" evidence="2">
    <location>
        <position position="165"/>
    </location>
    <ligand>
        <name>Mn(2+)</name>
        <dbReference type="ChEBI" id="CHEBI:29035"/>
        <label>2</label>
    </ligand>
</feature>
<dbReference type="Gene3D" id="3.40.630.10">
    <property type="entry name" value="Zn peptidases"/>
    <property type="match status" value="1"/>
</dbReference>
<feature type="domain" description="Peptidase M20 dimerisation" evidence="3">
    <location>
        <begin position="188"/>
        <end position="285"/>
    </location>
</feature>
<dbReference type="PANTHER" id="PTHR11014:SF63">
    <property type="entry name" value="METALLOPEPTIDASE, PUTATIVE (AFU_ORTHOLOGUE AFUA_6G09600)-RELATED"/>
    <property type="match status" value="1"/>
</dbReference>
<dbReference type="AlphaFoldDB" id="A0A6G8IC80"/>
<accession>A0A6G8IC80</accession>
<dbReference type="InterPro" id="IPR036264">
    <property type="entry name" value="Bact_exopeptidase_dim_dom"/>
</dbReference>
<evidence type="ECO:0000313" key="4">
    <source>
        <dbReference type="EMBL" id="QIM50743.1"/>
    </source>
</evidence>
<dbReference type="RefSeq" id="WP_166223071.1">
    <property type="nucleotide sequence ID" value="NZ_CP049989.1"/>
</dbReference>
<dbReference type="CDD" id="cd05666">
    <property type="entry name" value="M20_Acy1-like"/>
    <property type="match status" value="1"/>
</dbReference>
<dbReference type="SUPFAM" id="SSF55031">
    <property type="entry name" value="Bacterial exopeptidase dimerisation domain"/>
    <property type="match status" value="1"/>
</dbReference>
<dbReference type="Pfam" id="PF07687">
    <property type="entry name" value="M20_dimer"/>
    <property type="match status" value="1"/>
</dbReference>
<dbReference type="Proteomes" id="UP000503162">
    <property type="component" value="Chromosome"/>
</dbReference>
<dbReference type="FunFam" id="3.30.70.360:FF:000001">
    <property type="entry name" value="N-acetyldiaminopimelate deacetylase"/>
    <property type="match status" value="1"/>
</dbReference>
<dbReference type="PANTHER" id="PTHR11014">
    <property type="entry name" value="PEPTIDASE M20 FAMILY MEMBER"/>
    <property type="match status" value="1"/>
</dbReference>
<dbReference type="Pfam" id="PF01546">
    <property type="entry name" value="Peptidase_M20"/>
    <property type="match status" value="1"/>
</dbReference>
<dbReference type="GO" id="GO:0046872">
    <property type="term" value="F:metal ion binding"/>
    <property type="evidence" value="ECO:0007669"/>
    <property type="project" value="UniProtKB-KW"/>
</dbReference>